<dbReference type="Proteomes" id="UP000289555">
    <property type="component" value="Chromosome"/>
</dbReference>
<gene>
    <name evidence="1" type="ORF">HORIV_71070</name>
</gene>
<protein>
    <submittedName>
        <fullName evidence="1">Uncharacterized protein</fullName>
    </submittedName>
</protein>
<reference evidence="2" key="1">
    <citation type="journal article" date="2019" name="Microbiol. Resour. Announc.">
        <title>Complete Genome Sequence of Halomonas olivaria, a Moderately Halophilic Bacterium Isolated from Olive Processing Effluents, Obtained by Nanopore Sequencing.</title>
        <authorList>
            <person name="Nagata S."/>
            <person name="Ii K.M."/>
            <person name="Tsukimi T."/>
            <person name="Miura M.C."/>
            <person name="Galipon J."/>
            <person name="Arakawa K."/>
        </authorList>
    </citation>
    <scope>NUCLEOTIDE SEQUENCE [LARGE SCALE GENOMIC DNA]</scope>
    <source>
        <strain evidence="2">TYRC17</strain>
    </source>
</reference>
<dbReference type="EMBL" id="AP019416">
    <property type="protein sequence ID" value="BBI54686.1"/>
    <property type="molecule type" value="Genomic_DNA"/>
</dbReference>
<accession>A0ABM7GUX1</accession>
<proteinExistence type="predicted"/>
<keyword evidence="2" id="KW-1185">Reference proteome</keyword>
<organism evidence="1 2">
    <name type="scientific">Vreelandella olivaria</name>
    <dbReference type="NCBI Taxonomy" id="390919"/>
    <lineage>
        <taxon>Bacteria</taxon>
        <taxon>Pseudomonadati</taxon>
        <taxon>Pseudomonadota</taxon>
        <taxon>Gammaproteobacteria</taxon>
        <taxon>Oceanospirillales</taxon>
        <taxon>Halomonadaceae</taxon>
        <taxon>Vreelandella</taxon>
    </lineage>
</organism>
<evidence type="ECO:0000313" key="2">
    <source>
        <dbReference type="Proteomes" id="UP000289555"/>
    </source>
</evidence>
<name>A0ABM7GUX1_9GAMM</name>
<sequence>MIPGWADTAWLTGHDRLSGFYNIKRMGLGSKRTGSEKGACNKVVNFHCLSLLWS</sequence>
<evidence type="ECO:0000313" key="1">
    <source>
        <dbReference type="EMBL" id="BBI54686.1"/>
    </source>
</evidence>